<evidence type="ECO:0000256" key="2">
    <source>
        <dbReference type="SAM" id="Coils"/>
    </source>
</evidence>
<reference evidence="5" key="1">
    <citation type="journal article" date="2019" name="Int. J. Syst. Evol. Microbiol.">
        <title>The Global Catalogue of Microorganisms (GCM) 10K type strain sequencing project: providing services to taxonomists for standard genome sequencing and annotation.</title>
        <authorList>
            <consortium name="The Broad Institute Genomics Platform"/>
            <consortium name="The Broad Institute Genome Sequencing Center for Infectious Disease"/>
            <person name="Wu L."/>
            <person name="Ma J."/>
        </authorList>
    </citation>
    <scope>NUCLEOTIDE SEQUENCE [LARGE SCALE GENOMIC DNA]</scope>
    <source>
        <strain evidence="5">JCM 14331</strain>
    </source>
</reference>
<dbReference type="PANTHER" id="PTHR30469:SF15">
    <property type="entry name" value="HLYD FAMILY OF SECRETION PROTEINS"/>
    <property type="match status" value="1"/>
</dbReference>
<dbReference type="RefSeq" id="WP_226766466.1">
    <property type="nucleotide sequence ID" value="NZ_BAAAEO010000002.1"/>
</dbReference>
<evidence type="ECO:0000259" key="3">
    <source>
        <dbReference type="Pfam" id="PF25989"/>
    </source>
</evidence>
<dbReference type="EMBL" id="BAAAEO010000002">
    <property type="protein sequence ID" value="GAA0548606.1"/>
    <property type="molecule type" value="Genomic_DNA"/>
</dbReference>
<keyword evidence="2" id="KW-0175">Coiled coil</keyword>
<dbReference type="Pfam" id="PF25989">
    <property type="entry name" value="YknX_C"/>
    <property type="match status" value="1"/>
</dbReference>
<accession>A0ABP3NQN2</accession>
<evidence type="ECO:0000256" key="1">
    <source>
        <dbReference type="ARBA" id="ARBA00009477"/>
    </source>
</evidence>
<name>A0ABP3NQN2_9GAMM</name>
<dbReference type="Gene3D" id="2.40.420.20">
    <property type="match status" value="1"/>
</dbReference>
<sequence>MWPLAAQESVPVRVVMPQQNALAQQLVLSGSLTAKQDAQLSSRTAGLVARVLVDAGSIVNQGQPLLKLDTAVAEHELAQLQAAFNAAQVRYDEQQRLVGEAQQLISQQLFPQSELSLRQAALAEAEAARQQAKAAVAQQQEILARHTLTAPFAGVVAKRFTDVGEWLALGTPVLQLVSLSPLLLDVQVPQEYFTELSSLRRIDVRPDLVPGATLSASLLAAVPVGDSNARSFLARLQISDSPQPLLPGSSASATLFFERDDSSVLVVPPDALLRHPDGNFSVFSINDSTAKRHLVKLGRSTEQGVEILSGLPKQVPVVVRGNETLRDGQRVQVLAQDKE</sequence>
<feature type="coiled-coil region" evidence="2">
    <location>
        <begin position="77"/>
        <end position="142"/>
    </location>
</feature>
<comment type="similarity">
    <text evidence="1">Belongs to the membrane fusion protein (MFP) (TC 8.A.1) family.</text>
</comment>
<evidence type="ECO:0000313" key="4">
    <source>
        <dbReference type="EMBL" id="GAA0548606.1"/>
    </source>
</evidence>
<dbReference type="InterPro" id="IPR006143">
    <property type="entry name" value="RND_pump_MFP"/>
</dbReference>
<comment type="caution">
    <text evidence="4">The sequence shown here is derived from an EMBL/GenBank/DDBJ whole genome shotgun (WGS) entry which is preliminary data.</text>
</comment>
<dbReference type="Gene3D" id="2.40.30.170">
    <property type="match status" value="1"/>
</dbReference>
<dbReference type="Gene3D" id="2.40.50.100">
    <property type="match status" value="1"/>
</dbReference>
<feature type="domain" description="YknX-like C-terminal permuted SH3-like" evidence="3">
    <location>
        <begin position="264"/>
        <end position="333"/>
    </location>
</feature>
<dbReference type="SUPFAM" id="SSF111369">
    <property type="entry name" value="HlyD-like secretion proteins"/>
    <property type="match status" value="1"/>
</dbReference>
<dbReference type="NCBIfam" id="TIGR01730">
    <property type="entry name" value="RND_mfp"/>
    <property type="match status" value="1"/>
</dbReference>
<keyword evidence="5" id="KW-1185">Reference proteome</keyword>
<gene>
    <name evidence="4" type="ORF">GCM10009098_15260</name>
</gene>
<evidence type="ECO:0000313" key="5">
    <source>
        <dbReference type="Proteomes" id="UP001501169"/>
    </source>
</evidence>
<proteinExistence type="inferred from homology"/>
<protein>
    <submittedName>
        <fullName evidence="4">Efflux RND transporter periplasmic adaptor subunit</fullName>
    </submittedName>
</protein>
<organism evidence="4 5">
    <name type="scientific">Rheinheimera aquimaris</name>
    <dbReference type="NCBI Taxonomy" id="412437"/>
    <lineage>
        <taxon>Bacteria</taxon>
        <taxon>Pseudomonadati</taxon>
        <taxon>Pseudomonadota</taxon>
        <taxon>Gammaproteobacteria</taxon>
        <taxon>Chromatiales</taxon>
        <taxon>Chromatiaceae</taxon>
        <taxon>Rheinheimera</taxon>
    </lineage>
</organism>
<dbReference type="InterPro" id="IPR058637">
    <property type="entry name" value="YknX-like_C"/>
</dbReference>
<dbReference type="Gene3D" id="1.10.287.470">
    <property type="entry name" value="Helix hairpin bin"/>
    <property type="match status" value="1"/>
</dbReference>
<dbReference type="PANTHER" id="PTHR30469">
    <property type="entry name" value="MULTIDRUG RESISTANCE PROTEIN MDTA"/>
    <property type="match status" value="1"/>
</dbReference>
<dbReference type="Proteomes" id="UP001501169">
    <property type="component" value="Unassembled WGS sequence"/>
</dbReference>